<dbReference type="Ensembl" id="ENSAMXT00000029804.1">
    <property type="protein sequence ID" value="ENSAMXP00000032017.1"/>
    <property type="gene ID" value="ENSAMXG00000019129.2"/>
</dbReference>
<keyword evidence="1" id="KW-0433">Leucine-rich repeat</keyword>
<proteinExistence type="predicted"/>
<dbReference type="Proteomes" id="UP000018467">
    <property type="component" value="Unassembled WGS sequence"/>
</dbReference>
<accession>A0A3B1IPX6</accession>
<reference evidence="3" key="3">
    <citation type="submission" date="2025-08" db="UniProtKB">
        <authorList>
            <consortium name="Ensembl"/>
        </authorList>
    </citation>
    <scope>IDENTIFICATION</scope>
</reference>
<protein>
    <submittedName>
        <fullName evidence="3">Uncharacterized protein</fullName>
    </submittedName>
</protein>
<dbReference type="Pfam" id="PF13516">
    <property type="entry name" value="LRR_6"/>
    <property type="match status" value="7"/>
</dbReference>
<keyword evidence="4" id="KW-1185">Reference proteome</keyword>
<sequence>MYLDSLSLCRLSKCSISEKDCAVLASALNSNPLHLIEMDLSENKLGDAGVKRLSELLHNSNCTLKKLNLSFCHISEEGYADLISALQSNPTSHLRELDLRGNNPGEKGMKHLNDLQKDKNCKLTLRLLSSPAAEEAFASLSKLLGTNPLLLRELDLSGKIQGDSAVKQLSDLMKDSHCILTKLRLHNISITEKGCAALVSALSSNPSHLTELDLSENQLGNSGVQQISKVLQDSNTRLAKLNLSFCRLTEKEYATLASALSSNHSSHLIDLDLRGNNPGETGVEKLYNLQKQRHGELRLRLLNSSNAEKAFDCMSKALGRNPLLLKELDLSGKIQGDLAAEQLSAFLKDSHCRAQILRLKNSRITTKGCAALCSNSLHLKALDLSENKLGHSGVQHICICLQNRECKLEKLRLSDCSITEDGYAALASALKSNSSLHLTELDLRGNNPGDTGVKKLTDIINYKRLR</sequence>
<organism evidence="3 4">
    <name type="scientific">Astyanax mexicanus</name>
    <name type="common">Blind cave fish</name>
    <name type="synonym">Astyanax fasciatus mexicanus</name>
    <dbReference type="NCBI Taxonomy" id="7994"/>
    <lineage>
        <taxon>Eukaryota</taxon>
        <taxon>Metazoa</taxon>
        <taxon>Chordata</taxon>
        <taxon>Craniata</taxon>
        <taxon>Vertebrata</taxon>
        <taxon>Euteleostomi</taxon>
        <taxon>Actinopterygii</taxon>
        <taxon>Neopterygii</taxon>
        <taxon>Teleostei</taxon>
        <taxon>Ostariophysi</taxon>
        <taxon>Characiformes</taxon>
        <taxon>Characoidei</taxon>
        <taxon>Acestrorhamphidae</taxon>
        <taxon>Acestrorhamphinae</taxon>
        <taxon>Astyanax</taxon>
    </lineage>
</organism>
<evidence type="ECO:0000313" key="4">
    <source>
        <dbReference type="Proteomes" id="UP000018467"/>
    </source>
</evidence>
<keyword evidence="2" id="KW-0677">Repeat</keyword>
<name>A0A3B1IPX6_ASTMX</name>
<dbReference type="AlphaFoldDB" id="A0A3B1IPX6"/>
<dbReference type="InterPro" id="IPR032675">
    <property type="entry name" value="LRR_dom_sf"/>
</dbReference>
<reference evidence="4" key="2">
    <citation type="journal article" date="2014" name="Nat. Commun.">
        <title>The cavefish genome reveals candidate genes for eye loss.</title>
        <authorList>
            <person name="McGaugh S.E."/>
            <person name="Gross J.B."/>
            <person name="Aken B."/>
            <person name="Blin M."/>
            <person name="Borowsky R."/>
            <person name="Chalopin D."/>
            <person name="Hinaux H."/>
            <person name="Jeffery W.R."/>
            <person name="Keene A."/>
            <person name="Ma L."/>
            <person name="Minx P."/>
            <person name="Murphy D."/>
            <person name="O'Quin K.E."/>
            <person name="Retaux S."/>
            <person name="Rohner N."/>
            <person name="Searle S.M."/>
            <person name="Stahl B.A."/>
            <person name="Tabin C."/>
            <person name="Volff J.N."/>
            <person name="Yoshizawa M."/>
            <person name="Warren W.C."/>
        </authorList>
    </citation>
    <scope>NUCLEOTIDE SEQUENCE [LARGE SCALE GENOMIC DNA]</scope>
    <source>
        <strain evidence="4">female</strain>
    </source>
</reference>
<dbReference type="Bgee" id="ENSAMXG00000019129">
    <property type="expression patterns" value="Expressed in intestine and 14 other cell types or tissues"/>
</dbReference>
<evidence type="ECO:0000256" key="2">
    <source>
        <dbReference type="ARBA" id="ARBA00022737"/>
    </source>
</evidence>
<dbReference type="SMART" id="SM00368">
    <property type="entry name" value="LRR_RI"/>
    <property type="match status" value="12"/>
</dbReference>
<reference evidence="4" key="1">
    <citation type="submission" date="2013-03" db="EMBL/GenBank/DDBJ databases">
        <authorList>
            <person name="Jeffery W."/>
            <person name="Warren W."/>
            <person name="Wilson R.K."/>
        </authorList>
    </citation>
    <scope>NUCLEOTIDE SEQUENCE</scope>
    <source>
        <strain evidence="4">female</strain>
    </source>
</reference>
<dbReference type="InterPro" id="IPR051261">
    <property type="entry name" value="NLR"/>
</dbReference>
<dbReference type="SUPFAM" id="SSF52047">
    <property type="entry name" value="RNI-like"/>
    <property type="match status" value="2"/>
</dbReference>
<evidence type="ECO:0000313" key="3">
    <source>
        <dbReference type="Ensembl" id="ENSAMXP00000032017.1"/>
    </source>
</evidence>
<dbReference type="GeneTree" id="ENSGT01150000286911"/>
<evidence type="ECO:0000256" key="1">
    <source>
        <dbReference type="ARBA" id="ARBA00022614"/>
    </source>
</evidence>
<dbReference type="PANTHER" id="PTHR24106">
    <property type="entry name" value="NACHT, LRR AND CARD DOMAINS-CONTAINING"/>
    <property type="match status" value="1"/>
</dbReference>
<dbReference type="InterPro" id="IPR001611">
    <property type="entry name" value="Leu-rich_rpt"/>
</dbReference>
<dbReference type="Gene3D" id="3.80.10.10">
    <property type="entry name" value="Ribonuclease Inhibitor"/>
    <property type="match status" value="3"/>
</dbReference>
<reference evidence="3" key="4">
    <citation type="submission" date="2025-09" db="UniProtKB">
        <authorList>
            <consortium name="Ensembl"/>
        </authorList>
    </citation>
    <scope>IDENTIFICATION</scope>
</reference>